<keyword evidence="2" id="KW-1185">Reference proteome</keyword>
<evidence type="ECO:0000313" key="2">
    <source>
        <dbReference type="Proteomes" id="UP000265703"/>
    </source>
</evidence>
<name>A0A397TJ94_9GLOM</name>
<protein>
    <submittedName>
        <fullName evidence="1">Uncharacterized protein</fullName>
    </submittedName>
</protein>
<accession>A0A397TJ94</accession>
<organism evidence="1 2">
    <name type="scientific">Glomus cerebriforme</name>
    <dbReference type="NCBI Taxonomy" id="658196"/>
    <lineage>
        <taxon>Eukaryota</taxon>
        <taxon>Fungi</taxon>
        <taxon>Fungi incertae sedis</taxon>
        <taxon>Mucoromycota</taxon>
        <taxon>Glomeromycotina</taxon>
        <taxon>Glomeromycetes</taxon>
        <taxon>Glomerales</taxon>
        <taxon>Glomeraceae</taxon>
        <taxon>Glomus</taxon>
    </lineage>
</organism>
<reference evidence="1 2" key="1">
    <citation type="submission" date="2018-06" db="EMBL/GenBank/DDBJ databases">
        <title>Comparative genomics reveals the genomic features of Rhizophagus irregularis, R. cerebriforme, R. diaphanum and Gigaspora rosea, and their symbiotic lifestyle signature.</title>
        <authorList>
            <person name="Morin E."/>
            <person name="San Clemente H."/>
            <person name="Chen E.C.H."/>
            <person name="De La Providencia I."/>
            <person name="Hainaut M."/>
            <person name="Kuo A."/>
            <person name="Kohler A."/>
            <person name="Murat C."/>
            <person name="Tang N."/>
            <person name="Roy S."/>
            <person name="Loubradou J."/>
            <person name="Henrissat B."/>
            <person name="Grigoriev I.V."/>
            <person name="Corradi N."/>
            <person name="Roux C."/>
            <person name="Martin F.M."/>
        </authorList>
    </citation>
    <scope>NUCLEOTIDE SEQUENCE [LARGE SCALE GENOMIC DNA]</scope>
    <source>
        <strain evidence="1 2">DAOM 227022</strain>
    </source>
</reference>
<proteinExistence type="predicted"/>
<comment type="caution">
    <text evidence="1">The sequence shown here is derived from an EMBL/GenBank/DDBJ whole genome shotgun (WGS) entry which is preliminary data.</text>
</comment>
<evidence type="ECO:0000313" key="1">
    <source>
        <dbReference type="EMBL" id="RIA98293.1"/>
    </source>
</evidence>
<gene>
    <name evidence="1" type="ORF">C1645_750487</name>
</gene>
<sequence>MSYFYFSLEYVHYLSFYWINIIKTTYIQENTLSQFINSVYKMFFLNLFKNSILHNCCNTYCS</sequence>
<dbReference type="EMBL" id="QKYT01000018">
    <property type="protein sequence ID" value="RIA98293.1"/>
    <property type="molecule type" value="Genomic_DNA"/>
</dbReference>
<dbReference type="Proteomes" id="UP000265703">
    <property type="component" value="Unassembled WGS sequence"/>
</dbReference>
<dbReference type="AlphaFoldDB" id="A0A397TJ94"/>